<proteinExistence type="predicted"/>
<gene>
    <name evidence="2" type="ORF">PCANC_23465</name>
</gene>
<protein>
    <submittedName>
        <fullName evidence="2">Uncharacterized protein</fullName>
    </submittedName>
</protein>
<organism evidence="2 3">
    <name type="scientific">Puccinia coronata f. sp. avenae</name>
    <dbReference type="NCBI Taxonomy" id="200324"/>
    <lineage>
        <taxon>Eukaryota</taxon>
        <taxon>Fungi</taxon>
        <taxon>Dikarya</taxon>
        <taxon>Basidiomycota</taxon>
        <taxon>Pucciniomycotina</taxon>
        <taxon>Pucciniomycetes</taxon>
        <taxon>Pucciniales</taxon>
        <taxon>Pucciniaceae</taxon>
        <taxon>Puccinia</taxon>
    </lineage>
</organism>
<evidence type="ECO:0000313" key="2">
    <source>
        <dbReference type="EMBL" id="PLW29112.1"/>
    </source>
</evidence>
<feature type="region of interest" description="Disordered" evidence="1">
    <location>
        <begin position="27"/>
        <end position="48"/>
    </location>
</feature>
<evidence type="ECO:0000313" key="3">
    <source>
        <dbReference type="Proteomes" id="UP000235388"/>
    </source>
</evidence>
<sequence>MIRSVSKQQSVPSVKDALDGRRAHTFELGTGGSAIHTTGRPSNHELPRQFDNGFRVQAGNPLLVRSWSAFGQPDFHLITTSAGVLWPVPSVTSTETGTKKHSHATGRPVHHGPTLFPAACWMVYDGSLRLGPQATVSEPLARWIHSQSGDQGVRRV</sequence>
<dbReference type="EMBL" id="PGCJ01000421">
    <property type="protein sequence ID" value="PLW29112.1"/>
    <property type="molecule type" value="Genomic_DNA"/>
</dbReference>
<accession>A0A2N5TUD0</accession>
<dbReference type="AlphaFoldDB" id="A0A2N5TUD0"/>
<comment type="caution">
    <text evidence="2">The sequence shown here is derived from an EMBL/GenBank/DDBJ whole genome shotgun (WGS) entry which is preliminary data.</text>
</comment>
<keyword evidence="3" id="KW-1185">Reference proteome</keyword>
<dbReference type="Proteomes" id="UP000235388">
    <property type="component" value="Unassembled WGS sequence"/>
</dbReference>
<name>A0A2N5TUD0_9BASI</name>
<reference evidence="2 3" key="1">
    <citation type="submission" date="2017-11" db="EMBL/GenBank/DDBJ databases">
        <title>De novo assembly and phasing of dikaryotic genomes from two isolates of Puccinia coronata f. sp. avenae, the causal agent of oat crown rust.</title>
        <authorList>
            <person name="Miller M.E."/>
            <person name="Zhang Y."/>
            <person name="Omidvar V."/>
            <person name="Sperschneider J."/>
            <person name="Schwessinger B."/>
            <person name="Raley C."/>
            <person name="Palmer J.M."/>
            <person name="Garnica D."/>
            <person name="Upadhyaya N."/>
            <person name="Rathjen J."/>
            <person name="Taylor J.M."/>
            <person name="Park R.F."/>
            <person name="Dodds P.N."/>
            <person name="Hirsch C.D."/>
            <person name="Kianian S.F."/>
            <person name="Figueroa M."/>
        </authorList>
    </citation>
    <scope>NUCLEOTIDE SEQUENCE [LARGE SCALE GENOMIC DNA]</scope>
    <source>
        <strain evidence="2">12NC29</strain>
    </source>
</reference>
<evidence type="ECO:0000256" key="1">
    <source>
        <dbReference type="SAM" id="MobiDB-lite"/>
    </source>
</evidence>